<dbReference type="GO" id="GO:0009267">
    <property type="term" value="P:cellular response to starvation"/>
    <property type="evidence" value="ECO:0007669"/>
    <property type="project" value="TreeGrafter"/>
</dbReference>
<dbReference type="InterPro" id="IPR036322">
    <property type="entry name" value="WD40_repeat_dom_sf"/>
</dbReference>
<dbReference type="GO" id="GO:0031931">
    <property type="term" value="C:TORC1 complex"/>
    <property type="evidence" value="ECO:0007669"/>
    <property type="project" value="InterPro"/>
</dbReference>
<evidence type="ECO:0000256" key="1">
    <source>
        <dbReference type="SAM" id="MobiDB-lite"/>
    </source>
</evidence>
<organism evidence="2 3">
    <name type="scientific">Galdieria yellowstonensis</name>
    <dbReference type="NCBI Taxonomy" id="3028027"/>
    <lineage>
        <taxon>Eukaryota</taxon>
        <taxon>Rhodophyta</taxon>
        <taxon>Bangiophyceae</taxon>
        <taxon>Galdieriales</taxon>
        <taxon>Galdieriaceae</taxon>
        <taxon>Galdieria</taxon>
    </lineage>
</organism>
<dbReference type="EMBL" id="JANCYU010000027">
    <property type="protein sequence ID" value="KAK4525054.1"/>
    <property type="molecule type" value="Genomic_DNA"/>
</dbReference>
<dbReference type="Gene3D" id="2.130.10.10">
    <property type="entry name" value="YVTN repeat-like/Quinoprotein amine dehydrogenase"/>
    <property type="match status" value="1"/>
</dbReference>
<dbReference type="SUPFAM" id="SSF50978">
    <property type="entry name" value="WD40 repeat-like"/>
    <property type="match status" value="1"/>
</dbReference>
<feature type="compositionally biased region" description="Polar residues" evidence="1">
    <location>
        <begin position="20"/>
        <end position="34"/>
    </location>
</feature>
<feature type="region of interest" description="Disordered" evidence="1">
    <location>
        <begin position="1"/>
        <end position="40"/>
    </location>
</feature>
<dbReference type="InterPro" id="IPR004083">
    <property type="entry name" value="Raptor"/>
</dbReference>
<evidence type="ECO:0000313" key="2">
    <source>
        <dbReference type="EMBL" id="KAK4525054.1"/>
    </source>
</evidence>
<dbReference type="GO" id="GO:0031929">
    <property type="term" value="P:TOR signaling"/>
    <property type="evidence" value="ECO:0007669"/>
    <property type="project" value="InterPro"/>
</dbReference>
<dbReference type="PANTHER" id="PTHR12848">
    <property type="entry name" value="REGULATORY-ASSOCIATED PROTEIN OF MTOR"/>
    <property type="match status" value="1"/>
</dbReference>
<accession>A0AAV9ICD0</accession>
<dbReference type="GO" id="GO:0005737">
    <property type="term" value="C:cytoplasm"/>
    <property type="evidence" value="ECO:0007669"/>
    <property type="project" value="TreeGrafter"/>
</dbReference>
<name>A0AAV9ICD0_9RHOD</name>
<dbReference type="GO" id="GO:0030307">
    <property type="term" value="P:positive regulation of cell growth"/>
    <property type="evidence" value="ECO:0007669"/>
    <property type="project" value="TreeGrafter"/>
</dbReference>
<keyword evidence="3" id="KW-1185">Reference proteome</keyword>
<dbReference type="GO" id="GO:0071230">
    <property type="term" value="P:cellular response to amino acid stimulus"/>
    <property type="evidence" value="ECO:0007669"/>
    <property type="project" value="TreeGrafter"/>
</dbReference>
<reference evidence="2 3" key="1">
    <citation type="submission" date="2022-07" db="EMBL/GenBank/DDBJ databases">
        <title>Genome-wide signatures of adaptation to extreme environments.</title>
        <authorList>
            <person name="Cho C.H."/>
            <person name="Yoon H.S."/>
        </authorList>
    </citation>
    <scope>NUCLEOTIDE SEQUENCE [LARGE SCALE GENOMIC DNA]</scope>
    <source>
        <strain evidence="2 3">108.79 E11</strain>
    </source>
</reference>
<dbReference type="Proteomes" id="UP001300502">
    <property type="component" value="Unassembled WGS sequence"/>
</dbReference>
<gene>
    <name evidence="2" type="ORF">GAYE_SCF07G2959</name>
</gene>
<sequence length="467" mass="51371">MHTSSVSHKARPRTLEPKRNQVSLAETSPATAKAQSKDVLESPSFRLWERPRNLPTSSETKPWNLSIKNNNMPRNVLAQQTPYRAATIEFFAKPLSTVSWIPLAEEARNRHLDNHNSLLAIGSCLGDGGDWIRLVRLQVSEIDGKSEEEASTELSLNTVTTTRVGDVISSFCPYNSLSSNSPTNNVLLFYGTLQGQVCGLELSLEEPERSARRLSCKLSSPYVPNEAIVGLTQLPFWNQLVAATNLGNLRIYQVSNQLESLSLVESSDAFEREISEPVSFTDICTVSETMLAVSGITGSVCCFDIRSSFKESQRLSIGASGISCTCVCVDSGQPNYIFAGTSQGELVAWDRRIVRESQAPLFRIAAHHGRVSRVGVSPVWNPGVAFTSGKNDCQVLSWDFASAAQMETTFGRRYKDAYSCWEANIQKEQVRNIARDSVFSLNDMDLHPTAPLVAYVSSSSSLNVVCL</sequence>
<dbReference type="InterPro" id="IPR015943">
    <property type="entry name" value="WD40/YVTN_repeat-like_dom_sf"/>
</dbReference>
<comment type="caution">
    <text evidence="2">The sequence shown here is derived from an EMBL/GenBank/DDBJ whole genome shotgun (WGS) entry which is preliminary data.</text>
</comment>
<dbReference type="GO" id="GO:0010506">
    <property type="term" value="P:regulation of autophagy"/>
    <property type="evidence" value="ECO:0007669"/>
    <property type="project" value="TreeGrafter"/>
</dbReference>
<protein>
    <submittedName>
        <fullName evidence="2">Uncharacterized protein</fullName>
    </submittedName>
</protein>
<dbReference type="GO" id="GO:0030674">
    <property type="term" value="F:protein-macromolecule adaptor activity"/>
    <property type="evidence" value="ECO:0007669"/>
    <property type="project" value="TreeGrafter"/>
</dbReference>
<evidence type="ECO:0000313" key="3">
    <source>
        <dbReference type="Proteomes" id="UP001300502"/>
    </source>
</evidence>
<dbReference type="AlphaFoldDB" id="A0AAV9ICD0"/>
<dbReference type="PANTHER" id="PTHR12848:SF16">
    <property type="entry name" value="REGULATORY-ASSOCIATED PROTEIN OF MTOR"/>
    <property type="match status" value="1"/>
</dbReference>
<proteinExistence type="predicted"/>